<proteinExistence type="predicted"/>
<sequence>MDNQSMQDYRYDEDRAEYERLKRKFEAKPSASTFEQCTHPTCGRFKDGQGWSCRAMADNACARSSASAVPGIDTPVFRNLLGYLLDAYRKELQGAASSLYEDARPGLIKHIDTAIAAAHEAGRQEAIPPGYVLVPVEPTPEMLAEMVSFDVFDSLRRWPHVADAVADAMWKNTCKLAAPHPQAKAQEPASCDCVSGDTYKPYGCEKCNPDLAQGQTGEQSVTPFCLTKHQVEIVCDGLEMVVGNTDDLQAHGAAERLLRLFGSPNYAAK</sequence>
<gene>
    <name evidence="1" type="ORF">PX653_09165</name>
</gene>
<accession>A0ABY8BJ10</accession>
<reference evidence="1 2" key="1">
    <citation type="submission" date="2023-02" db="EMBL/GenBank/DDBJ databases">
        <title>Gemone sequence of Telluria chitinolytica ACM 3522T.</title>
        <authorList>
            <person name="Frediansyah A."/>
            <person name="Miess H."/>
            <person name="Gross H."/>
        </authorList>
    </citation>
    <scope>NUCLEOTIDE SEQUENCE [LARGE SCALE GENOMIC DNA]</scope>
    <source>
        <strain evidence="1 2">ACM 3522</strain>
    </source>
</reference>
<evidence type="ECO:0000313" key="1">
    <source>
        <dbReference type="EMBL" id="WEF34911.1"/>
    </source>
</evidence>
<dbReference type="RefSeq" id="WP_277417582.1">
    <property type="nucleotide sequence ID" value="NZ_CP119083.1"/>
</dbReference>
<dbReference type="EMBL" id="CP119083">
    <property type="protein sequence ID" value="WEF34911.1"/>
    <property type="molecule type" value="Genomic_DNA"/>
</dbReference>
<dbReference type="Proteomes" id="UP001216510">
    <property type="component" value="Chromosome"/>
</dbReference>
<keyword evidence="2" id="KW-1185">Reference proteome</keyword>
<protein>
    <submittedName>
        <fullName evidence="1">Uncharacterized protein</fullName>
    </submittedName>
</protein>
<organism evidence="1 2">
    <name type="scientific">Pseudoduganella chitinolytica</name>
    <dbReference type="NCBI Taxonomy" id="34070"/>
    <lineage>
        <taxon>Bacteria</taxon>
        <taxon>Pseudomonadati</taxon>
        <taxon>Pseudomonadota</taxon>
        <taxon>Betaproteobacteria</taxon>
        <taxon>Burkholderiales</taxon>
        <taxon>Oxalobacteraceae</taxon>
        <taxon>Telluria group</taxon>
        <taxon>Pseudoduganella</taxon>
    </lineage>
</organism>
<evidence type="ECO:0000313" key="2">
    <source>
        <dbReference type="Proteomes" id="UP001216510"/>
    </source>
</evidence>
<name>A0ABY8BJ10_9BURK</name>